<accession>A0A0S1AVY8</accession>
<gene>
    <name evidence="1" type="ORF">AOT14_05320</name>
</gene>
<evidence type="ECO:0000313" key="1">
    <source>
        <dbReference type="EMBL" id="ALJ26977.1"/>
    </source>
</evidence>
<proteinExistence type="predicted"/>
<dbReference type="Gene3D" id="1.10.260.40">
    <property type="entry name" value="lambda repressor-like DNA-binding domains"/>
    <property type="match status" value="1"/>
</dbReference>
<dbReference type="Pfam" id="PF01381">
    <property type="entry name" value="HTH_3"/>
    <property type="match status" value="1"/>
</dbReference>
<dbReference type="KEGG" id="sacz:AOT14_05320"/>
<organism evidence="1 2">
    <name type="scientific">Stenotrophomonas acidaminiphila</name>
    <dbReference type="NCBI Taxonomy" id="128780"/>
    <lineage>
        <taxon>Bacteria</taxon>
        <taxon>Pseudomonadati</taxon>
        <taxon>Pseudomonadota</taxon>
        <taxon>Gammaproteobacteria</taxon>
        <taxon>Lysobacterales</taxon>
        <taxon>Lysobacteraceae</taxon>
        <taxon>Stenotrophomonas</taxon>
    </lineage>
</organism>
<dbReference type="GO" id="GO:0003677">
    <property type="term" value="F:DNA binding"/>
    <property type="evidence" value="ECO:0007669"/>
    <property type="project" value="InterPro"/>
</dbReference>
<dbReference type="OrthoDB" id="21915at2"/>
<dbReference type="STRING" id="128780.AOT14_05320"/>
<dbReference type="InterPro" id="IPR001387">
    <property type="entry name" value="Cro/C1-type_HTH"/>
</dbReference>
<dbReference type="SUPFAM" id="SSF47413">
    <property type="entry name" value="lambda repressor-like DNA-binding domains"/>
    <property type="match status" value="1"/>
</dbReference>
<dbReference type="CDD" id="cd00093">
    <property type="entry name" value="HTH_XRE"/>
    <property type="match status" value="1"/>
</dbReference>
<sequence length="232" mass="26100">MNPTNSPTSPRVLTVPEVGAFTRLVRESRKWSQEQLAAISGLSVRTVQRVERGESANFDTRRALARAFELQDLDALNKPFSIPSEAELKAAKEAFDRDNVTLALAPISTGRQFAKLVEGCEMDVSEPAFELPREAAEAFAALVDYFRDYRDCSELYSETQKLEVHEDLERHMDELRSLGISLRYAERKLRMKFGPPAPDAKPMEVTALYVVAFQLGKEPDHIATPKATRIGW</sequence>
<dbReference type="AlphaFoldDB" id="A0A0S1AVY8"/>
<dbReference type="EMBL" id="CP012900">
    <property type="protein sequence ID" value="ALJ26977.1"/>
    <property type="molecule type" value="Genomic_DNA"/>
</dbReference>
<keyword evidence="2" id="KW-1185">Reference proteome</keyword>
<protein>
    <submittedName>
        <fullName evidence="1">XRE family transcriptional regulator</fullName>
    </submittedName>
</protein>
<dbReference type="PATRIC" id="fig|128780.6.peg.542"/>
<dbReference type="PROSITE" id="PS50943">
    <property type="entry name" value="HTH_CROC1"/>
    <property type="match status" value="1"/>
</dbReference>
<name>A0A0S1AVY8_9GAMM</name>
<reference evidence="1 2" key="1">
    <citation type="journal article" date="2015" name="Genome Announc.">
        <title>Complete Genome Sequencing of Stenotrophomonas acidaminiphila ZAC14D2_NAIMI4_2, a Multidrug-Resistant Strain Isolated from Sediments of a Polluted River in Mexico, Uncovers New Antibiotic Resistance Genes and a Novel Class-II Lasso Peptide Biosynthesis Gene Cluster.</title>
        <authorList>
            <person name="Vinuesa P."/>
            <person name="Ochoa-Sanchez L.E."/>
        </authorList>
    </citation>
    <scope>NUCLEOTIDE SEQUENCE [LARGE SCALE GENOMIC DNA]</scope>
    <source>
        <strain evidence="1 2">ZAC14D2_NAIMI4_2</strain>
    </source>
</reference>
<dbReference type="Proteomes" id="UP000061010">
    <property type="component" value="Chromosome"/>
</dbReference>
<evidence type="ECO:0000313" key="2">
    <source>
        <dbReference type="Proteomes" id="UP000061010"/>
    </source>
</evidence>
<dbReference type="InterPro" id="IPR010982">
    <property type="entry name" value="Lambda_DNA-bd_dom_sf"/>
</dbReference>
<dbReference type="SMART" id="SM00530">
    <property type="entry name" value="HTH_XRE"/>
    <property type="match status" value="1"/>
</dbReference>